<accession>A0ABS3XN43</accession>
<keyword evidence="3" id="KW-1185">Reference proteome</keyword>
<evidence type="ECO:0008006" key="4">
    <source>
        <dbReference type="Google" id="ProtNLM"/>
    </source>
</evidence>
<feature type="transmembrane region" description="Helical" evidence="1">
    <location>
        <begin position="126"/>
        <end position="144"/>
    </location>
</feature>
<evidence type="ECO:0000256" key="1">
    <source>
        <dbReference type="SAM" id="Phobius"/>
    </source>
</evidence>
<gene>
    <name evidence="2" type="ORF">JW613_00565</name>
</gene>
<keyword evidence="1" id="KW-0812">Transmembrane</keyword>
<feature type="transmembrane region" description="Helical" evidence="1">
    <location>
        <begin position="25"/>
        <end position="47"/>
    </location>
</feature>
<dbReference type="EMBL" id="JAFFZM010000001">
    <property type="protein sequence ID" value="MBO8196811.1"/>
    <property type="molecule type" value="Genomic_DNA"/>
</dbReference>
<reference evidence="2 3" key="1">
    <citation type="submission" date="2021-02" db="EMBL/GenBank/DDBJ databases">
        <title>Streptomyces spirodelae sp. nov., isolated from duckweed.</title>
        <authorList>
            <person name="Saimee Y."/>
            <person name="Duangmal K."/>
        </authorList>
    </citation>
    <scope>NUCLEOTIDE SEQUENCE [LARGE SCALE GENOMIC DNA]</scope>
    <source>
        <strain evidence="2 3">DSM 42105</strain>
    </source>
</reference>
<organism evidence="2 3">
    <name type="scientific">Streptomyces smyrnaeus</name>
    <dbReference type="NCBI Taxonomy" id="1387713"/>
    <lineage>
        <taxon>Bacteria</taxon>
        <taxon>Bacillati</taxon>
        <taxon>Actinomycetota</taxon>
        <taxon>Actinomycetes</taxon>
        <taxon>Kitasatosporales</taxon>
        <taxon>Streptomycetaceae</taxon>
        <taxon>Streptomyces</taxon>
    </lineage>
</organism>
<evidence type="ECO:0000313" key="2">
    <source>
        <dbReference type="EMBL" id="MBO8196811.1"/>
    </source>
</evidence>
<keyword evidence="1" id="KW-1133">Transmembrane helix</keyword>
<dbReference type="GeneID" id="96257075"/>
<feature type="transmembrane region" description="Helical" evidence="1">
    <location>
        <begin position="67"/>
        <end position="88"/>
    </location>
</feature>
<protein>
    <recommendedName>
        <fullName evidence="4">DUF2637 domain-containing protein</fullName>
    </recommendedName>
</protein>
<dbReference type="RefSeq" id="WP_209208702.1">
    <property type="nucleotide sequence ID" value="NZ_JAFFZM010000001.1"/>
</dbReference>
<proteinExistence type="predicted"/>
<dbReference type="Proteomes" id="UP000721954">
    <property type="component" value="Unassembled WGS sequence"/>
</dbReference>
<evidence type="ECO:0000313" key="3">
    <source>
        <dbReference type="Proteomes" id="UP000721954"/>
    </source>
</evidence>
<feature type="transmembrane region" description="Helical" evidence="1">
    <location>
        <begin position="95"/>
        <end position="120"/>
    </location>
</feature>
<name>A0ABS3XN43_9ACTN</name>
<keyword evidence="1" id="KW-0472">Membrane</keyword>
<sequence length="164" mass="17492">MQHPPYPSEPPGRPAPPQRARMPGALVFVLVTVAVSALGTAYGSWTLLQENHSKQEHGQELLVPMGMAWFVALFCWGLAALEITCVVLARKRRPWVGAVLAGCLIFVVLATVVGFLGSLVAGAPNLAVLLVLGIDLVAVWVALGETARRWFSVRPPLPTAQPPG</sequence>
<comment type="caution">
    <text evidence="2">The sequence shown here is derived from an EMBL/GenBank/DDBJ whole genome shotgun (WGS) entry which is preliminary data.</text>
</comment>